<protein>
    <recommendedName>
        <fullName evidence="4">FlgN protein</fullName>
    </recommendedName>
</protein>
<accession>A0A1M5VSH0</accession>
<organism evidence="2 3">
    <name type="scientific">Cognatishimia maritima</name>
    <dbReference type="NCBI Taxonomy" id="870908"/>
    <lineage>
        <taxon>Bacteria</taxon>
        <taxon>Pseudomonadati</taxon>
        <taxon>Pseudomonadota</taxon>
        <taxon>Alphaproteobacteria</taxon>
        <taxon>Rhodobacterales</taxon>
        <taxon>Paracoccaceae</taxon>
        <taxon>Cognatishimia</taxon>
    </lineage>
</organism>
<dbReference type="EMBL" id="FQWM01000009">
    <property type="protein sequence ID" value="SHH78202.1"/>
    <property type="molecule type" value="Genomic_DNA"/>
</dbReference>
<evidence type="ECO:0000313" key="3">
    <source>
        <dbReference type="Proteomes" id="UP000184211"/>
    </source>
</evidence>
<evidence type="ECO:0000313" key="2">
    <source>
        <dbReference type="EMBL" id="SHH78202.1"/>
    </source>
</evidence>
<name>A0A1M5VSH0_9RHOB</name>
<dbReference type="STRING" id="870908.SAMN04488044_3242"/>
<proteinExistence type="predicted"/>
<dbReference type="RefSeq" id="WP_072794074.1">
    <property type="nucleotide sequence ID" value="NZ_FQWM01000009.1"/>
</dbReference>
<gene>
    <name evidence="2" type="ORF">SAMN04488044_3242</name>
</gene>
<keyword evidence="3" id="KW-1185">Reference proteome</keyword>
<evidence type="ECO:0000256" key="1">
    <source>
        <dbReference type="SAM" id="MobiDB-lite"/>
    </source>
</evidence>
<dbReference type="AlphaFoldDB" id="A0A1M5VSH0"/>
<reference evidence="3" key="1">
    <citation type="submission" date="2016-11" db="EMBL/GenBank/DDBJ databases">
        <authorList>
            <person name="Varghese N."/>
            <person name="Submissions S."/>
        </authorList>
    </citation>
    <scope>NUCLEOTIDE SEQUENCE [LARGE SCALE GENOMIC DNA]</scope>
    <source>
        <strain evidence="3">DSM 28223</strain>
    </source>
</reference>
<dbReference type="OrthoDB" id="7866198at2"/>
<dbReference type="Proteomes" id="UP000184211">
    <property type="component" value="Unassembled WGS sequence"/>
</dbReference>
<evidence type="ECO:0008006" key="4">
    <source>
        <dbReference type="Google" id="ProtNLM"/>
    </source>
</evidence>
<sequence>MIAARQFRMNERKKSRTGGAGDPTAMDLQNIDAFAEKLREAITLLKKEIKAINDGDLNVVSDMFEEKSGLLKWLELKKPLVEPFIKKDAALTRQLPELLQELSTTVTENSTLLSRMAAAAGSVAREIEKATQRHSLDGLYGKSGQKVSDQTVSKMTIDREF</sequence>
<feature type="region of interest" description="Disordered" evidence="1">
    <location>
        <begin position="1"/>
        <end position="23"/>
    </location>
</feature>